<sequence length="451" mass="49697">MNSSPTTIYGARARRMVAPMLWPLAILLIIHRAWALPHQSGGTDDFTTVWRALVRFSDGNLVYTANYAHVDPHYLYSPGGTLALQPVTWLGDYDLARALFIFTQAAGIILAIVLLLRWCRVPLTSWIVPLTISLAFLTESVTSTLRFANVNGTLLLAQTLFMILLLRDRRILAGLVIGLAITVKPIVAPLLFLAFVRKDWSTIVIAFAMPVIFNVIAWPMAADPMAYFNRTLPYMSEVRLHANASIAAELLYFGAPDLLVKLWLIAFAAPVIFALILLLRWQWRDEIFWALSTSGVLMTGVLLLGSLGQQYYALLILPTVIGVFHGIFGAPDAQGDAPRSVVLNVPAGLAVTMFYFSLNWYMDDYAVGSQLWIQVMAWIGWMLLCLTMFGVLIKWTIEEHAEGYDWLGRKNASSFFQGFPGGGRASGAAEGTSAAAGGVARGGRPTERTHA</sequence>
<evidence type="ECO:0000256" key="2">
    <source>
        <dbReference type="ARBA" id="ARBA00022475"/>
    </source>
</evidence>
<gene>
    <name evidence="10" type="ORF">ACFORJ_11250</name>
</gene>
<comment type="similarity">
    <text evidence="7">Belongs to the glycosyltransferase 87 family.</text>
</comment>
<protein>
    <submittedName>
        <fullName evidence="10">Glycosyltransferase family 87 protein</fullName>
        <ecNumber evidence="10">2.4.-.-</ecNumber>
    </submittedName>
</protein>
<keyword evidence="10" id="KW-0328">Glycosyltransferase</keyword>
<dbReference type="GO" id="GO:0016757">
    <property type="term" value="F:glycosyltransferase activity"/>
    <property type="evidence" value="ECO:0007669"/>
    <property type="project" value="UniProtKB-KW"/>
</dbReference>
<feature type="transmembrane region" description="Helical" evidence="9">
    <location>
        <begin position="287"/>
        <end position="305"/>
    </location>
</feature>
<feature type="transmembrane region" description="Helical" evidence="9">
    <location>
        <begin position="261"/>
        <end position="280"/>
    </location>
</feature>
<evidence type="ECO:0000313" key="11">
    <source>
        <dbReference type="Proteomes" id="UP001595751"/>
    </source>
</evidence>
<evidence type="ECO:0000256" key="3">
    <source>
        <dbReference type="ARBA" id="ARBA00022679"/>
    </source>
</evidence>
<evidence type="ECO:0000256" key="8">
    <source>
        <dbReference type="SAM" id="MobiDB-lite"/>
    </source>
</evidence>
<evidence type="ECO:0000256" key="7">
    <source>
        <dbReference type="ARBA" id="ARBA00024033"/>
    </source>
</evidence>
<keyword evidence="11" id="KW-1185">Reference proteome</keyword>
<keyword evidence="6 9" id="KW-0472">Membrane</keyword>
<evidence type="ECO:0000313" key="10">
    <source>
        <dbReference type="EMBL" id="MFC3850737.1"/>
    </source>
</evidence>
<feature type="transmembrane region" description="Helical" evidence="9">
    <location>
        <begin position="95"/>
        <end position="116"/>
    </location>
</feature>
<feature type="region of interest" description="Disordered" evidence="8">
    <location>
        <begin position="427"/>
        <end position="451"/>
    </location>
</feature>
<feature type="transmembrane region" description="Helical" evidence="9">
    <location>
        <begin position="341"/>
        <end position="360"/>
    </location>
</feature>
<keyword evidence="4 9" id="KW-0812">Transmembrane</keyword>
<accession>A0ABV7ZQA6</accession>
<keyword evidence="3 10" id="KW-0808">Transferase</keyword>
<dbReference type="EMBL" id="JBHRZN010000004">
    <property type="protein sequence ID" value="MFC3850737.1"/>
    <property type="molecule type" value="Genomic_DNA"/>
</dbReference>
<dbReference type="Pfam" id="PF09594">
    <property type="entry name" value="GT87"/>
    <property type="match status" value="1"/>
</dbReference>
<feature type="transmembrane region" description="Helical" evidence="9">
    <location>
        <begin position="311"/>
        <end position="329"/>
    </location>
</feature>
<dbReference type="Proteomes" id="UP001595751">
    <property type="component" value="Unassembled WGS sequence"/>
</dbReference>
<comment type="caution">
    <text evidence="10">The sequence shown here is derived from an EMBL/GenBank/DDBJ whole genome shotgun (WGS) entry which is preliminary data.</text>
</comment>
<dbReference type="RefSeq" id="WP_290292987.1">
    <property type="nucleotide sequence ID" value="NZ_CP047211.1"/>
</dbReference>
<feature type="transmembrane region" description="Helical" evidence="9">
    <location>
        <begin position="200"/>
        <end position="218"/>
    </location>
</feature>
<keyword evidence="5 9" id="KW-1133">Transmembrane helix</keyword>
<organism evidence="10 11">
    <name type="scientific">Corynebacterium hansenii</name>
    <dbReference type="NCBI Taxonomy" id="394964"/>
    <lineage>
        <taxon>Bacteria</taxon>
        <taxon>Bacillati</taxon>
        <taxon>Actinomycetota</taxon>
        <taxon>Actinomycetes</taxon>
        <taxon>Mycobacteriales</taxon>
        <taxon>Corynebacteriaceae</taxon>
        <taxon>Corynebacterium</taxon>
    </lineage>
</organism>
<dbReference type="InterPro" id="IPR018584">
    <property type="entry name" value="GT87"/>
</dbReference>
<proteinExistence type="inferred from homology"/>
<evidence type="ECO:0000256" key="5">
    <source>
        <dbReference type="ARBA" id="ARBA00022989"/>
    </source>
</evidence>
<feature type="transmembrane region" description="Helical" evidence="9">
    <location>
        <begin position="147"/>
        <end position="166"/>
    </location>
</feature>
<evidence type="ECO:0000256" key="4">
    <source>
        <dbReference type="ARBA" id="ARBA00022692"/>
    </source>
</evidence>
<feature type="transmembrane region" description="Helical" evidence="9">
    <location>
        <begin position="173"/>
        <end position="194"/>
    </location>
</feature>
<evidence type="ECO:0000256" key="9">
    <source>
        <dbReference type="SAM" id="Phobius"/>
    </source>
</evidence>
<evidence type="ECO:0000256" key="6">
    <source>
        <dbReference type="ARBA" id="ARBA00023136"/>
    </source>
</evidence>
<dbReference type="EC" id="2.4.-.-" evidence="10"/>
<keyword evidence="2" id="KW-1003">Cell membrane</keyword>
<evidence type="ECO:0000256" key="1">
    <source>
        <dbReference type="ARBA" id="ARBA00004651"/>
    </source>
</evidence>
<feature type="transmembrane region" description="Helical" evidence="9">
    <location>
        <begin position="372"/>
        <end position="393"/>
    </location>
</feature>
<comment type="subcellular location">
    <subcellularLocation>
        <location evidence="1">Cell membrane</location>
        <topology evidence="1">Multi-pass membrane protein</topology>
    </subcellularLocation>
</comment>
<reference evidence="11" key="1">
    <citation type="journal article" date="2019" name="Int. J. Syst. Evol. Microbiol.">
        <title>The Global Catalogue of Microorganisms (GCM) 10K type strain sequencing project: providing services to taxonomists for standard genome sequencing and annotation.</title>
        <authorList>
            <consortium name="The Broad Institute Genomics Platform"/>
            <consortium name="The Broad Institute Genome Sequencing Center for Infectious Disease"/>
            <person name="Wu L."/>
            <person name="Ma J."/>
        </authorList>
    </citation>
    <scope>NUCLEOTIDE SEQUENCE [LARGE SCALE GENOMIC DNA]</scope>
    <source>
        <strain evidence="11">CCUG 53252</strain>
    </source>
</reference>
<name>A0ABV7ZQA6_9CORY</name>
<feature type="compositionally biased region" description="Low complexity" evidence="8">
    <location>
        <begin position="427"/>
        <end position="438"/>
    </location>
</feature>